<dbReference type="AlphaFoldDB" id="A0A4Q1CM72"/>
<reference evidence="1 2" key="1">
    <citation type="submission" date="2019-01" db="EMBL/GenBank/DDBJ databases">
        <title>Lacibacter sp. strain TTM-7.</title>
        <authorList>
            <person name="Chen W.-M."/>
        </authorList>
    </citation>
    <scope>NUCLEOTIDE SEQUENCE [LARGE SCALE GENOMIC DNA]</scope>
    <source>
        <strain evidence="1 2">TTM-7</strain>
    </source>
</reference>
<keyword evidence="2" id="KW-1185">Reference proteome</keyword>
<comment type="caution">
    <text evidence="1">The sequence shown here is derived from an EMBL/GenBank/DDBJ whole genome shotgun (WGS) entry which is preliminary data.</text>
</comment>
<sequence>MFTFTDSSLEALSVHYIDQEGQTVLTEEGFPLADTALRDLLSQFFLTAFKEEQQYQFVHETDLKYNEMYAYCKSIFQNPRSLHEQSVAIAKHLAVASKHPGIKPGELFTAYFKDLTFEQKQVDAIVLIKAENKKDFLLVDLMRDQLDIQSRKGLDPNKADKACVILNTGSEDGYRLFLIDHTNKSNEAIYWKYDFLKVKECADSFSFTKNFLNVAKEFIVNNMPASFETSKADQAGLLNKSVAYFKEHDNFNINNFQEAVFQEPELIESFQQFGSHYLHEHNIEIADSFAISSSAVKKQARVFKSVIKLDRNFHIYIHGNRELIEQGYDEVTGKKYYKIYFDQEM</sequence>
<dbReference type="InterPro" id="IPR007358">
    <property type="entry name" value="Nucleoid_associated_NdpA"/>
</dbReference>
<dbReference type="OrthoDB" id="9153118at2"/>
<protein>
    <submittedName>
        <fullName evidence="1">Nucleoid-associated protein</fullName>
    </submittedName>
</protein>
<proteinExistence type="predicted"/>
<evidence type="ECO:0000313" key="1">
    <source>
        <dbReference type="EMBL" id="RXK61825.1"/>
    </source>
</evidence>
<dbReference type="Proteomes" id="UP000290204">
    <property type="component" value="Unassembled WGS sequence"/>
</dbReference>
<organism evidence="1 2">
    <name type="scientific">Lacibacter luteus</name>
    <dbReference type="NCBI Taxonomy" id="2508719"/>
    <lineage>
        <taxon>Bacteria</taxon>
        <taxon>Pseudomonadati</taxon>
        <taxon>Bacteroidota</taxon>
        <taxon>Chitinophagia</taxon>
        <taxon>Chitinophagales</taxon>
        <taxon>Chitinophagaceae</taxon>
        <taxon>Lacibacter</taxon>
    </lineage>
</organism>
<evidence type="ECO:0000313" key="2">
    <source>
        <dbReference type="Proteomes" id="UP000290204"/>
    </source>
</evidence>
<dbReference type="RefSeq" id="WP_129129197.1">
    <property type="nucleotide sequence ID" value="NZ_SDHW01000001.1"/>
</dbReference>
<name>A0A4Q1CM72_9BACT</name>
<dbReference type="Pfam" id="PF04245">
    <property type="entry name" value="NA37"/>
    <property type="match status" value="1"/>
</dbReference>
<dbReference type="GO" id="GO:0009295">
    <property type="term" value="C:nucleoid"/>
    <property type="evidence" value="ECO:0007669"/>
    <property type="project" value="InterPro"/>
</dbReference>
<accession>A0A4Q1CM72</accession>
<gene>
    <name evidence="1" type="ORF">ESA94_02080</name>
</gene>
<dbReference type="EMBL" id="SDHW01000001">
    <property type="protein sequence ID" value="RXK61825.1"/>
    <property type="molecule type" value="Genomic_DNA"/>
</dbReference>